<name>A0A6H1ZI45_9ZZZZ</name>
<accession>A0A6H1ZI45</accession>
<sequence length="57" mass="6767">MSNHDESNYEPPYLLCFCEEMKCIEWDGNKCLAGKSEEDCVEEYFETCDGRDRMEDE</sequence>
<dbReference type="AlphaFoldDB" id="A0A6H1ZI45"/>
<proteinExistence type="predicted"/>
<protein>
    <submittedName>
        <fullName evidence="1">Uncharacterized protein</fullName>
    </submittedName>
</protein>
<organism evidence="1">
    <name type="scientific">viral metagenome</name>
    <dbReference type="NCBI Taxonomy" id="1070528"/>
    <lineage>
        <taxon>unclassified sequences</taxon>
        <taxon>metagenomes</taxon>
        <taxon>organismal metagenomes</taxon>
    </lineage>
</organism>
<evidence type="ECO:0000313" key="1">
    <source>
        <dbReference type="EMBL" id="QJA46945.1"/>
    </source>
</evidence>
<reference evidence="1" key="1">
    <citation type="submission" date="2020-03" db="EMBL/GenBank/DDBJ databases">
        <title>The deep terrestrial virosphere.</title>
        <authorList>
            <person name="Holmfeldt K."/>
            <person name="Nilsson E."/>
            <person name="Simone D."/>
            <person name="Lopez-Fernandez M."/>
            <person name="Wu X."/>
            <person name="de Brujin I."/>
            <person name="Lundin D."/>
            <person name="Andersson A."/>
            <person name="Bertilsson S."/>
            <person name="Dopson M."/>
        </authorList>
    </citation>
    <scope>NUCLEOTIDE SEQUENCE</scope>
    <source>
        <strain evidence="1">TM448A00578</strain>
    </source>
</reference>
<dbReference type="EMBL" id="MT144026">
    <property type="protein sequence ID" value="QJA46945.1"/>
    <property type="molecule type" value="Genomic_DNA"/>
</dbReference>
<gene>
    <name evidence="1" type="ORF">TM448A00578_0031</name>
</gene>